<dbReference type="Proteomes" id="UP000293583">
    <property type="component" value="Unassembled WGS sequence"/>
</dbReference>
<evidence type="ECO:0000259" key="6">
    <source>
        <dbReference type="Pfam" id="PF08281"/>
    </source>
</evidence>
<accession>A0A4Q9BDA6</accession>
<dbReference type="SUPFAM" id="SSF88946">
    <property type="entry name" value="Sigma2 domain of RNA polymerase sigma factors"/>
    <property type="match status" value="1"/>
</dbReference>
<dbReference type="OrthoDB" id="941544at2"/>
<evidence type="ECO:0000256" key="1">
    <source>
        <dbReference type="ARBA" id="ARBA00010641"/>
    </source>
</evidence>
<dbReference type="CDD" id="cd06171">
    <property type="entry name" value="Sigma70_r4"/>
    <property type="match status" value="1"/>
</dbReference>
<keyword evidence="8" id="KW-1185">Reference proteome</keyword>
<keyword evidence="3" id="KW-0731">Sigma factor</keyword>
<dbReference type="InterPro" id="IPR013325">
    <property type="entry name" value="RNA_pol_sigma_r2"/>
</dbReference>
<evidence type="ECO:0000256" key="4">
    <source>
        <dbReference type="ARBA" id="ARBA00023163"/>
    </source>
</evidence>
<feature type="domain" description="RNA polymerase sigma-70 region 2" evidence="5">
    <location>
        <begin position="29"/>
        <end position="95"/>
    </location>
</feature>
<dbReference type="GO" id="GO:0016987">
    <property type="term" value="F:sigma factor activity"/>
    <property type="evidence" value="ECO:0007669"/>
    <property type="project" value="UniProtKB-KW"/>
</dbReference>
<dbReference type="Gene3D" id="1.10.10.10">
    <property type="entry name" value="Winged helix-like DNA-binding domain superfamily/Winged helix DNA-binding domain"/>
    <property type="match status" value="1"/>
</dbReference>
<evidence type="ECO:0000256" key="3">
    <source>
        <dbReference type="ARBA" id="ARBA00023082"/>
    </source>
</evidence>
<dbReference type="PANTHER" id="PTHR43133:SF46">
    <property type="entry name" value="RNA POLYMERASE SIGMA-70 FACTOR ECF SUBFAMILY"/>
    <property type="match status" value="1"/>
</dbReference>
<dbReference type="AlphaFoldDB" id="A0A4Q9BDA6"/>
<evidence type="ECO:0000259" key="5">
    <source>
        <dbReference type="Pfam" id="PF04542"/>
    </source>
</evidence>
<dbReference type="InterPro" id="IPR036388">
    <property type="entry name" value="WH-like_DNA-bd_sf"/>
</dbReference>
<dbReference type="InterPro" id="IPR014284">
    <property type="entry name" value="RNA_pol_sigma-70_dom"/>
</dbReference>
<comment type="similarity">
    <text evidence="1">Belongs to the sigma-70 factor family. ECF subfamily.</text>
</comment>
<feature type="domain" description="RNA polymerase sigma factor 70 region 4 type 2" evidence="6">
    <location>
        <begin position="121"/>
        <end position="173"/>
    </location>
</feature>
<keyword evidence="2" id="KW-0805">Transcription regulation</keyword>
<dbReference type="InterPro" id="IPR039425">
    <property type="entry name" value="RNA_pol_sigma-70-like"/>
</dbReference>
<dbReference type="GO" id="GO:0003677">
    <property type="term" value="F:DNA binding"/>
    <property type="evidence" value="ECO:0007669"/>
    <property type="project" value="InterPro"/>
</dbReference>
<proteinExistence type="inferred from homology"/>
<gene>
    <name evidence="7" type="ORF">EWU20_03180</name>
</gene>
<sequence length="182" mass="20482">MSTRLPSFTSEIELIAACRNNNRQAQQALFQKMAGKMLSVVKRYISNTSEAEDTLMEGFVKVFSKLDQYQGGGSFEGWVRKIMVNEALMSIRKNKDRYPVDIDVAFDLAHPDETLMQLGLQEIEQLIASLPTGYRTIFNLYAIEGYSHAEIAQLLAISEGTSKSQLSRARALLQNQLITLQL</sequence>
<dbReference type="InterPro" id="IPR007627">
    <property type="entry name" value="RNA_pol_sigma70_r2"/>
</dbReference>
<dbReference type="SUPFAM" id="SSF88659">
    <property type="entry name" value="Sigma3 and sigma4 domains of RNA polymerase sigma factors"/>
    <property type="match status" value="1"/>
</dbReference>
<dbReference type="InterPro" id="IPR013324">
    <property type="entry name" value="RNA_pol_sigma_r3/r4-like"/>
</dbReference>
<keyword evidence="4" id="KW-0804">Transcription</keyword>
<evidence type="ECO:0000313" key="8">
    <source>
        <dbReference type="Proteomes" id="UP000293583"/>
    </source>
</evidence>
<dbReference type="RefSeq" id="WP_130894761.1">
    <property type="nucleotide sequence ID" value="NZ_JAANOL010000002.1"/>
</dbReference>
<dbReference type="Pfam" id="PF08281">
    <property type="entry name" value="Sigma70_r4_2"/>
    <property type="match status" value="1"/>
</dbReference>
<dbReference type="EMBL" id="SEWY01000002">
    <property type="protein sequence ID" value="TBH74152.1"/>
    <property type="molecule type" value="Genomic_DNA"/>
</dbReference>
<dbReference type="GO" id="GO:0006352">
    <property type="term" value="P:DNA-templated transcription initiation"/>
    <property type="evidence" value="ECO:0007669"/>
    <property type="project" value="InterPro"/>
</dbReference>
<dbReference type="PANTHER" id="PTHR43133">
    <property type="entry name" value="RNA POLYMERASE ECF-TYPE SIGMA FACTO"/>
    <property type="match status" value="1"/>
</dbReference>
<organism evidence="7 8">
    <name type="scientific">Aquirufa antheringensis</name>
    <dbReference type="NCBI Taxonomy" id="2516559"/>
    <lineage>
        <taxon>Bacteria</taxon>
        <taxon>Pseudomonadati</taxon>
        <taxon>Bacteroidota</taxon>
        <taxon>Cytophagia</taxon>
        <taxon>Cytophagales</taxon>
        <taxon>Flectobacillaceae</taxon>
        <taxon>Aquirufa</taxon>
    </lineage>
</organism>
<evidence type="ECO:0000256" key="2">
    <source>
        <dbReference type="ARBA" id="ARBA00023015"/>
    </source>
</evidence>
<dbReference type="Pfam" id="PF04542">
    <property type="entry name" value="Sigma70_r2"/>
    <property type="match status" value="1"/>
</dbReference>
<dbReference type="NCBIfam" id="TIGR02937">
    <property type="entry name" value="sigma70-ECF"/>
    <property type="match status" value="1"/>
</dbReference>
<name>A0A4Q9BDA6_9BACT</name>
<protein>
    <submittedName>
        <fullName evidence="7">RNA polymerase sigma factor</fullName>
    </submittedName>
</protein>
<evidence type="ECO:0000313" key="7">
    <source>
        <dbReference type="EMBL" id="TBH74152.1"/>
    </source>
</evidence>
<reference evidence="7 8" key="1">
    <citation type="submission" date="2019-02" db="EMBL/GenBank/DDBJ databases">
        <title>Genome of a new Bacteroidetes strain.</title>
        <authorList>
            <person name="Pitt A."/>
        </authorList>
    </citation>
    <scope>NUCLEOTIDE SEQUENCE [LARGE SCALE GENOMIC DNA]</scope>
    <source>
        <strain evidence="7 8">103A-SOEBACH</strain>
    </source>
</reference>
<dbReference type="Gene3D" id="1.10.1740.10">
    <property type="match status" value="1"/>
</dbReference>
<comment type="caution">
    <text evidence="7">The sequence shown here is derived from an EMBL/GenBank/DDBJ whole genome shotgun (WGS) entry which is preliminary data.</text>
</comment>
<dbReference type="InterPro" id="IPR013249">
    <property type="entry name" value="RNA_pol_sigma70_r4_t2"/>
</dbReference>